<comment type="caution">
    <text evidence="2">The sequence shown here is derived from an EMBL/GenBank/DDBJ whole genome shotgun (WGS) entry which is preliminary data.</text>
</comment>
<dbReference type="InterPro" id="IPR038460">
    <property type="entry name" value="AcetylCoA_hyd_C_sf"/>
</dbReference>
<dbReference type="EMBL" id="BMFC01000008">
    <property type="protein sequence ID" value="GGC11684.1"/>
    <property type="molecule type" value="Genomic_DNA"/>
</dbReference>
<dbReference type="Gene3D" id="3.30.750.70">
    <property type="entry name" value="4-hydroxybutyrate coenzyme like domains"/>
    <property type="match status" value="1"/>
</dbReference>
<dbReference type="RefSeq" id="WP_229747847.1">
    <property type="nucleotide sequence ID" value="NZ_BMFC01000008.1"/>
</dbReference>
<dbReference type="PANTHER" id="PTHR21432:SF20">
    <property type="entry name" value="ACETYL-COA HYDROLASE"/>
    <property type="match status" value="1"/>
</dbReference>
<evidence type="ECO:0000313" key="3">
    <source>
        <dbReference type="Proteomes" id="UP000645462"/>
    </source>
</evidence>
<evidence type="ECO:0000313" key="2">
    <source>
        <dbReference type="EMBL" id="GGC11684.1"/>
    </source>
</evidence>
<reference evidence="3" key="1">
    <citation type="journal article" date="2019" name="Int. J. Syst. Evol. Microbiol.">
        <title>The Global Catalogue of Microorganisms (GCM) 10K type strain sequencing project: providing services to taxonomists for standard genome sequencing and annotation.</title>
        <authorList>
            <consortium name="The Broad Institute Genomics Platform"/>
            <consortium name="The Broad Institute Genome Sequencing Center for Infectious Disease"/>
            <person name="Wu L."/>
            <person name="Ma J."/>
        </authorList>
    </citation>
    <scope>NUCLEOTIDE SEQUENCE [LARGE SCALE GENOMIC DNA]</scope>
    <source>
        <strain evidence="3">CGMCC 1.12478</strain>
    </source>
</reference>
<dbReference type="InterPro" id="IPR046433">
    <property type="entry name" value="ActCoA_hydro"/>
</dbReference>
<name>A0ABQ1L0U3_9RHOB</name>
<dbReference type="PANTHER" id="PTHR21432">
    <property type="entry name" value="ACETYL-COA HYDROLASE-RELATED"/>
    <property type="match status" value="1"/>
</dbReference>
<evidence type="ECO:0000259" key="1">
    <source>
        <dbReference type="Pfam" id="PF13336"/>
    </source>
</evidence>
<organism evidence="2 3">
    <name type="scientific">Marivita lacus</name>
    <dbReference type="NCBI Taxonomy" id="1323742"/>
    <lineage>
        <taxon>Bacteria</taxon>
        <taxon>Pseudomonadati</taxon>
        <taxon>Pseudomonadota</taxon>
        <taxon>Alphaproteobacteria</taxon>
        <taxon>Rhodobacterales</taxon>
        <taxon>Roseobacteraceae</taxon>
        <taxon>Marivita</taxon>
    </lineage>
</organism>
<dbReference type="Gene3D" id="3.40.1080.10">
    <property type="entry name" value="Glutaconate Coenzyme A-transferase"/>
    <property type="match status" value="1"/>
</dbReference>
<dbReference type="Pfam" id="PF13336">
    <property type="entry name" value="AcetylCoA_hyd_C"/>
    <property type="match status" value="1"/>
</dbReference>
<dbReference type="Proteomes" id="UP000645462">
    <property type="component" value="Unassembled WGS sequence"/>
</dbReference>
<gene>
    <name evidence="2" type="ORF">GCM10011363_30380</name>
</gene>
<feature type="domain" description="Acetyl-CoA hydrolase/transferase C-terminal" evidence="1">
    <location>
        <begin position="341"/>
        <end position="490"/>
    </location>
</feature>
<protein>
    <recommendedName>
        <fullName evidence="1">Acetyl-CoA hydrolase/transferase C-terminal domain-containing protein</fullName>
    </recommendedName>
</protein>
<sequence length="611" mass="66685">MQRSQDVDAIIREIVIRTQGDIRLALPLGLGKPVSLVNALVEAACTDPAIRLTIFTALTLERPSTSSEVKRRFLEPALDRLFGAYPEILYAKLIRDGKLPSNIMVHEFFLMAGRWLGVDAAQQSYISANYTHARDMLLARRPNVLMQLVSEENGRFSLSCNTDISTDLFRARDAGQADFIAVFETNPELPFLEGPGAILGQESVDLVHDPQDPFELFSAPRRPLALSDHAIGLHVSRLIRDGGTLQIGIGTLGDTVAHSLILREQGKAAQIHADCPFPVEPNEEGAFQTGIYCVTEMLVGGVLELFEAGVIRREVEGVAVHAGFFVETRAVYSRLRGLPDERRRKIAMVPVSFTNTLYGDEPAKRAARTDARFVNGAMKVSALGDVMSDSVEDGQVVSGVGGQFNFVDQAFALEGARAIITLPATRINGGTVESNIVWDVPSVTVPRHLRDIVVTEYGIADLRGLPDAKVIAALLDITDSRFQDDLSERAKSAGKLPSDHEIAPAHRHNLPETLSAWLGAHRDLLPDFPFGSDFDTIERMLLPALTELEVHSHTLSGKVRLMAASLRGPAHPHEGEAMARMGYENARGLTARGLRGALRRVVLQRSSGSDP</sequence>
<dbReference type="SUPFAM" id="SSF100950">
    <property type="entry name" value="NagB/RpiA/CoA transferase-like"/>
    <property type="match status" value="1"/>
</dbReference>
<accession>A0ABQ1L0U3</accession>
<dbReference type="Gene3D" id="3.40.1080.20">
    <property type="entry name" value="Acetyl-CoA hydrolase/transferase C-terminal domain"/>
    <property type="match status" value="1"/>
</dbReference>
<dbReference type="InterPro" id="IPR026888">
    <property type="entry name" value="AcetylCoA_hyd_C"/>
</dbReference>
<proteinExistence type="predicted"/>
<dbReference type="InterPro" id="IPR037171">
    <property type="entry name" value="NagB/RpiA_transferase-like"/>
</dbReference>
<keyword evidence="3" id="KW-1185">Reference proteome</keyword>